<feature type="compositionally biased region" description="Low complexity" evidence="1">
    <location>
        <begin position="127"/>
        <end position="142"/>
    </location>
</feature>
<dbReference type="ExpressionAtlas" id="A0A669KBE0">
    <property type="expression patterns" value="baseline and differential"/>
</dbReference>
<proteinExistence type="evidence at protein level"/>
<reference evidence="2 3" key="3">
    <citation type="journal article" date="2004" name="Nature">
        <title>Finishing the euchromatic sequence of the human genome.</title>
        <authorList>
            <consortium name="International Human Genome Sequencing Consortium"/>
        </authorList>
    </citation>
    <scope>NUCLEOTIDE SEQUENCE [LARGE SCALE GENOMIC DNA]</scope>
</reference>
<dbReference type="Pfam" id="PF01391">
    <property type="entry name" value="Collagen"/>
    <property type="match status" value="2"/>
</dbReference>
<gene>
    <name evidence="2" type="primary">COL13A1</name>
</gene>
<dbReference type="OrthoDB" id="8964326at2759"/>
<evidence type="ECO:0007829" key="4">
    <source>
        <dbReference type="PeptideAtlas" id="A0A669KBE0"/>
    </source>
</evidence>
<dbReference type="AlphaFoldDB" id="A0A669KBE0"/>
<keyword evidence="3" id="KW-1185">Reference proteome</keyword>
<reference evidence="2" key="2">
    <citation type="journal article" date="2004" name="Nature">
        <title>The DNA sequence and comparative analysis of human chromosome 10.</title>
        <authorList>
            <person name="Deloukas P."/>
            <person name="Earthrowl M.E."/>
            <person name="Grafham D.V."/>
            <person name="Rubenfield M."/>
            <person name="French L."/>
            <person name="Steward C.A."/>
            <person name="Sims S.K."/>
            <person name="Jones M.C."/>
            <person name="Searle S."/>
            <person name="Scott C."/>
            <person name="Howe K."/>
            <person name="Hunt S.E."/>
            <person name="Andrews T.D."/>
            <person name="Gilbert J.G."/>
            <person name="Swarbreck D."/>
            <person name="Ashurst J.L."/>
            <person name="Taylor A."/>
            <person name="Battles J."/>
            <person name="Bird C.P."/>
            <person name="Ainscough R."/>
            <person name="Almeida J.P."/>
            <person name="Ashwell R.I."/>
            <person name="Ambrose K.D."/>
            <person name="Babbage A.K."/>
            <person name="Bagguley C.L."/>
            <person name="Bailey J."/>
            <person name="Banerjee R."/>
            <person name="Bates K."/>
            <person name="Beasley H."/>
            <person name="Bray-Allen S."/>
            <person name="Brown A.J."/>
            <person name="Brown J.Y."/>
            <person name="Burford D.C."/>
            <person name="Burrill W."/>
            <person name="Burton J."/>
            <person name="Cahill P."/>
            <person name="Camire D."/>
            <person name="Carter N.P."/>
            <person name="Chapman J.C."/>
            <person name="Clark S.Y."/>
            <person name="Clarke G."/>
            <person name="Clee C.M."/>
            <person name="Clegg S."/>
            <person name="Corby N."/>
            <person name="Coulson A."/>
            <person name="Dhami P."/>
            <person name="Dutta I."/>
            <person name="Dunn M."/>
            <person name="Faulkner L."/>
            <person name="Frankish A."/>
            <person name="Frankland J.A."/>
            <person name="Garner P."/>
            <person name="Garnett J."/>
            <person name="Gribble S."/>
            <person name="Griffiths C."/>
            <person name="Grocock R."/>
            <person name="Gustafson E."/>
            <person name="Hammond S."/>
            <person name="Harley J.L."/>
            <person name="Hart E."/>
            <person name="Heath P.D."/>
            <person name="Ho T.P."/>
            <person name="Hopkins B."/>
            <person name="Horne J."/>
            <person name="Howden P.J."/>
            <person name="Huckle E."/>
            <person name="Hynds C."/>
            <person name="Johnson C."/>
            <person name="Johnson D."/>
            <person name="Kana A."/>
            <person name="Kay M."/>
            <person name="Kimberley A.M."/>
            <person name="Kershaw J.K."/>
            <person name="Kokkinaki M."/>
            <person name="Laird G.K."/>
            <person name="Lawlor S."/>
            <person name="Lee H.M."/>
            <person name="Leongamornlert D.A."/>
            <person name="Laird G."/>
            <person name="Lloyd C."/>
            <person name="Lloyd D.M."/>
            <person name="Loveland J."/>
            <person name="Lovell J."/>
            <person name="McLaren S."/>
            <person name="McLay K.E."/>
            <person name="McMurray A."/>
            <person name="Mashreghi-Mohammadi M."/>
            <person name="Matthews L."/>
            <person name="Milne S."/>
            <person name="Nickerson T."/>
            <person name="Nguyen M."/>
            <person name="Overton-Larty E."/>
            <person name="Palmer S.A."/>
            <person name="Pearce A.V."/>
            <person name="Peck A.I."/>
            <person name="Pelan S."/>
            <person name="Phillimore B."/>
            <person name="Porter K."/>
            <person name="Rice C.M."/>
            <person name="Rogosin A."/>
            <person name="Ross M.T."/>
            <person name="Sarafidou T."/>
            <person name="Sehra H.K."/>
            <person name="Shownkeen R."/>
            <person name="Skuce C.D."/>
            <person name="Smith M."/>
            <person name="Standring L."/>
            <person name="Sycamore N."/>
            <person name="Tester J."/>
            <person name="Thorpe A."/>
            <person name="Torcasso W."/>
            <person name="Tracey A."/>
            <person name="Tromans A."/>
            <person name="Tsolas J."/>
            <person name="Wall M."/>
            <person name="Walsh J."/>
            <person name="Wang H."/>
            <person name="Weinstock K."/>
            <person name="West A.P."/>
            <person name="Willey D.L."/>
            <person name="Whitehead S.L."/>
            <person name="Wilming L."/>
            <person name="Wray P.W."/>
            <person name="Young L."/>
            <person name="Chen Y."/>
            <person name="Lovering R.C."/>
            <person name="Moschonas N.K."/>
            <person name="Siebert R."/>
            <person name="Fechtel K."/>
            <person name="Bentley D."/>
            <person name="Durbin R."/>
            <person name="Hubbard T."/>
            <person name="Doucette-Stamm L."/>
            <person name="Beck S."/>
            <person name="Smith D.R."/>
            <person name="Rogers J."/>
        </authorList>
    </citation>
    <scope>NUCLEOTIDE SEQUENCE [LARGE SCALE GENOMIC DNA]</scope>
</reference>
<dbReference type="InterPro" id="IPR008160">
    <property type="entry name" value="Collagen"/>
</dbReference>
<feature type="region of interest" description="Disordered" evidence="1">
    <location>
        <begin position="1"/>
        <end position="22"/>
    </location>
</feature>
<accession>A0A669KBE0</accession>
<sequence length="308" mass="31085">MVAERTHKAAATGARGPGELGAPGTVALVAARAERGARLPSPGSCGLLTLALCSLALSLLAHFRTAELQARVLRLEAERGEQQMETAILGRVNQLLDEKWKLHSRRRREAPKTSPGCNCPPGPPGQPGTRGFPGFPGPIGLDGKPGHPGPKGDMGLTGPPGQPGPQGQKGEKGQCGEYPHRLLPLLNSVRLAPPPVIKRRTFQGEQSQASIQGPPGPPGPPGPSGPLGHPGLPGPMGPPGLPGPPGPKGDPGIQGYHGRKGERGMPGMPGKHGAKGAPGIAVAGMKGEPGIPGTKGDPGAEGKPGPPG</sequence>
<evidence type="ECO:0000313" key="2">
    <source>
        <dbReference type="Ensembl" id="ENSP00000501202.2"/>
    </source>
</evidence>
<evidence type="ECO:0000313" key="3">
    <source>
        <dbReference type="Proteomes" id="UP000005640"/>
    </source>
</evidence>
<dbReference type="OpenTargets" id="ENSG00000197467"/>
<dbReference type="Ensembl" id="ENST00000673914.2">
    <property type="protein sequence ID" value="ENSP00000501202.2"/>
    <property type="gene ID" value="ENSG00000197467.17"/>
</dbReference>
<evidence type="ECO:0007829" key="5">
    <source>
        <dbReference type="ProteomicsDB" id="A0A669KBE0"/>
    </source>
</evidence>
<dbReference type="EMBL" id="AL138925">
    <property type="status" value="NOT_ANNOTATED_CDS"/>
    <property type="molecule type" value="Genomic_DNA"/>
</dbReference>
<dbReference type="HGNC" id="HGNC:2190">
    <property type="gene designation" value="COL13A1"/>
</dbReference>
<dbReference type="PANTHER" id="PTHR37456">
    <property type="entry name" value="SI:CH211-266K2.1"/>
    <property type="match status" value="1"/>
</dbReference>
<evidence type="ECO:0000256" key="1">
    <source>
        <dbReference type="SAM" id="MobiDB-lite"/>
    </source>
</evidence>
<reference evidence="2" key="4">
    <citation type="submission" date="2025-08" db="UniProtKB">
        <authorList>
            <consortium name="Ensembl"/>
        </authorList>
    </citation>
    <scope>IDENTIFICATION</scope>
</reference>
<dbReference type="EMBL" id="AC025426">
    <property type="status" value="NOT_ANNOTATED_CDS"/>
    <property type="molecule type" value="Genomic_DNA"/>
</dbReference>
<reference evidence="2" key="5">
    <citation type="submission" date="2025-09" db="UniProtKB">
        <authorList>
            <consortium name="Ensembl"/>
        </authorList>
    </citation>
    <scope>IDENTIFICATION</scope>
</reference>
<dbReference type="MassIVE" id="A0A669KBE0"/>
<dbReference type="InterPro" id="IPR050938">
    <property type="entry name" value="Collagen_Structural_Proteins"/>
</dbReference>
<keyword evidence="4 5" id="KW-1267">Proteomics identification</keyword>
<dbReference type="Bgee" id="ENSG00000197467">
    <property type="expression patterns" value="Expressed in cerebellar hemisphere and 151 other cell types or tissues"/>
</dbReference>
<dbReference type="Proteomes" id="UP000005640">
    <property type="component" value="Chromosome 10"/>
</dbReference>
<dbReference type="EMBL" id="AC024601">
    <property type="status" value="NOT_ANNOTATED_CDS"/>
    <property type="molecule type" value="Genomic_DNA"/>
</dbReference>
<feature type="compositionally biased region" description="Basic and acidic residues" evidence="1">
    <location>
        <begin position="169"/>
        <end position="178"/>
    </location>
</feature>
<dbReference type="SMR" id="A0A669KBE0"/>
<name>A0A669KBE0_HUMAN</name>
<feature type="region of interest" description="Disordered" evidence="1">
    <location>
        <begin position="202"/>
        <end position="308"/>
    </location>
</feature>
<feature type="compositionally biased region" description="Pro residues" evidence="1">
    <location>
        <begin position="214"/>
        <end position="224"/>
    </location>
</feature>
<feature type="region of interest" description="Disordered" evidence="1">
    <location>
        <begin position="104"/>
        <end position="178"/>
    </location>
</feature>
<protein>
    <submittedName>
        <fullName evidence="2">Collagen type XIII alpha 1 chain</fullName>
    </submittedName>
</protein>
<dbReference type="GeneTree" id="ENSGT00940000154865"/>
<reference evidence="2 3" key="1">
    <citation type="journal article" date="2001" name="Nature">
        <title>Initial sequencing and analysis of the human genome.</title>
        <authorList>
            <consortium name="International Human Genome Sequencing Consortium"/>
            <person name="Lander E.S."/>
            <person name="Linton L.M."/>
            <person name="Birren B."/>
            <person name="Nusbaum C."/>
            <person name="Zody M.C."/>
            <person name="Baldwin J."/>
            <person name="Devon K."/>
            <person name="Dewar K."/>
            <person name="Doyle M."/>
            <person name="FitzHugh W."/>
            <person name="Funke R."/>
            <person name="Gage D."/>
            <person name="Harris K."/>
            <person name="Heaford A."/>
            <person name="Howland J."/>
            <person name="Kann L."/>
            <person name="Lehoczky J."/>
            <person name="LeVine R."/>
            <person name="McEwan P."/>
            <person name="McKernan K."/>
            <person name="Meldrim J."/>
            <person name="Mesirov J.P."/>
            <person name="Miranda C."/>
            <person name="Morris W."/>
            <person name="Naylor J."/>
            <person name="Raymond C."/>
            <person name="Rosetti M."/>
            <person name="Santos R."/>
            <person name="Sheridan A."/>
            <person name="Sougnez C."/>
            <person name="Stange-Thomann N."/>
            <person name="Stojanovic N."/>
            <person name="Subramanian A."/>
            <person name="Wyman D."/>
            <person name="Rogers J."/>
            <person name="Sulston J."/>
            <person name="Ainscough R."/>
            <person name="Beck S."/>
            <person name="Bentley D."/>
            <person name="Burton J."/>
            <person name="Clee C."/>
            <person name="Carter N."/>
            <person name="Coulson A."/>
            <person name="Deadman R."/>
            <person name="Deloukas P."/>
            <person name="Dunham A."/>
            <person name="Dunham I."/>
            <person name="Durbin R."/>
            <person name="French L."/>
            <person name="Grafham D."/>
            <person name="Gregory S."/>
            <person name="Hubbard T."/>
            <person name="Humphray S."/>
            <person name="Hunt A."/>
            <person name="Jones M."/>
            <person name="Lloyd C."/>
            <person name="McMurray A."/>
            <person name="Matthews L."/>
            <person name="Mercer S."/>
            <person name="Milne S."/>
            <person name="Mullikin J.C."/>
            <person name="Mungall A."/>
            <person name="Plumb R."/>
            <person name="Ross M."/>
            <person name="Shownkeen R."/>
            <person name="Sims S."/>
            <person name="Waterston R.H."/>
            <person name="Wilson R.K."/>
            <person name="Hillier L.W."/>
            <person name="McPherson J.D."/>
            <person name="Marra M.A."/>
            <person name="Mardis E.R."/>
            <person name="Fulton L.A."/>
            <person name="Chinwalla A.T."/>
            <person name="Pepin K.H."/>
            <person name="Gish W.R."/>
            <person name="Chissoe S.L."/>
            <person name="Wendl M.C."/>
            <person name="Delehaunty K.D."/>
            <person name="Miner T.L."/>
            <person name="Delehaunty A."/>
            <person name="Kramer J.B."/>
            <person name="Cook L.L."/>
            <person name="Fulton R.S."/>
            <person name="Johnson D.L."/>
            <person name="Minx P.J."/>
            <person name="Clifton S.W."/>
            <person name="Hawkins T."/>
            <person name="Branscomb E."/>
            <person name="Predki P."/>
            <person name="Richardson P."/>
            <person name="Wenning S."/>
            <person name="Slezak T."/>
            <person name="Doggett N."/>
            <person name="Cheng J.F."/>
            <person name="Olsen A."/>
            <person name="Lucas S."/>
            <person name="Elkin C."/>
            <person name="Uberbacher E."/>
            <person name="Frazier M."/>
            <person name="Gibbs R.A."/>
            <person name="Muzny D.M."/>
            <person name="Scherer S.E."/>
            <person name="Bouck J.B."/>
            <person name="Sodergren E.J."/>
            <person name="Worley K.C."/>
            <person name="Rives C.M."/>
            <person name="Gorrell J.H."/>
            <person name="Metzker M.L."/>
            <person name="Naylor S.L."/>
            <person name="Kucherlapati R.S."/>
            <person name="Nelson D.L."/>
            <person name="Weinstock G.M."/>
            <person name="Sakaki Y."/>
            <person name="Fujiyama A."/>
            <person name="Hattori M."/>
            <person name="Yada T."/>
            <person name="Toyoda A."/>
            <person name="Itoh T."/>
            <person name="Kawagoe C."/>
            <person name="Watanabe H."/>
            <person name="Totoki Y."/>
            <person name="Taylor T."/>
            <person name="Weissenbach J."/>
            <person name="Heilig R."/>
            <person name="Saurin W."/>
            <person name="Artiguenave F."/>
            <person name="Brottier P."/>
            <person name="Bruls T."/>
            <person name="Pelletier E."/>
            <person name="Robert C."/>
            <person name="Wincker P."/>
            <person name="Smith D.R."/>
            <person name="Doucette-Stamm L."/>
            <person name="Rubenfield M."/>
            <person name="Weinstock K."/>
            <person name="Lee H.M."/>
            <person name="Dubois J."/>
            <person name="Rosenthal A."/>
            <person name="Platzer M."/>
            <person name="Nyakatura G."/>
            <person name="Taudien S."/>
            <person name="Rump A."/>
            <person name="Yang H."/>
            <person name="Yu J."/>
            <person name="Wang J."/>
            <person name="Huang G."/>
            <person name="Gu J."/>
            <person name="Hood L."/>
            <person name="Rowen L."/>
            <person name="Madan A."/>
            <person name="Qin S."/>
            <person name="Davis R.W."/>
            <person name="Federspiel N.A."/>
            <person name="Abola A.P."/>
            <person name="Proctor M.J."/>
            <person name="Myers R.M."/>
            <person name="Schmutz J."/>
            <person name="Dickson M."/>
            <person name="Grimwood J."/>
            <person name="Cox D.R."/>
            <person name="Olson M.V."/>
            <person name="Kaul R."/>
            <person name="Raymond C."/>
            <person name="Shimizu N."/>
            <person name="Kawasaki K."/>
            <person name="Minoshima S."/>
            <person name="Evans G.A."/>
            <person name="Athanasiou M."/>
            <person name="Schultz R."/>
            <person name="Roe B.A."/>
            <person name="Chen F."/>
            <person name="Pan H."/>
            <person name="Ramser J."/>
            <person name="Lehrach H."/>
            <person name="Reinhardt R."/>
            <person name="McCombie W.R."/>
            <person name="de la Bastide M."/>
            <person name="Dedhia N."/>
            <person name="Blocker H."/>
            <person name="Hornischer K."/>
            <person name="Nordsiek G."/>
            <person name="Agarwala R."/>
            <person name="Aravind L."/>
            <person name="Bailey J.A."/>
            <person name="Bateman A."/>
            <person name="Batzoglou S."/>
            <person name="Birney E."/>
            <person name="Bork P."/>
            <person name="Brown D.G."/>
            <person name="Burge C.B."/>
            <person name="Cerutti L."/>
            <person name="Chen H.C."/>
            <person name="Church D."/>
            <person name="Clamp M."/>
            <person name="Copley R.R."/>
            <person name="Doerks T."/>
            <person name="Eddy S.R."/>
            <person name="Eichler E.E."/>
            <person name="Furey T.S."/>
            <person name="Galagan J."/>
            <person name="Gilbert J.G."/>
            <person name="Harmon C."/>
            <person name="Hayashizaki Y."/>
            <person name="Haussler D."/>
            <person name="Hermjakob H."/>
            <person name="Hokamp K."/>
            <person name="Jang W."/>
            <person name="Johnson L.S."/>
            <person name="Jones T.A."/>
            <person name="Kasif S."/>
            <person name="Kaspryzk A."/>
            <person name="Kennedy S."/>
            <person name="Kent W.J."/>
            <person name="Kitts P."/>
            <person name="Koonin E.V."/>
            <person name="Korf I."/>
            <person name="Kulp D."/>
            <person name="Lancet D."/>
            <person name="Lowe T.M."/>
            <person name="McLysaght A."/>
            <person name="Mikkelsen T."/>
            <person name="Moran J.V."/>
            <person name="Mulder N."/>
            <person name="Pollara V.J."/>
            <person name="Ponting C.P."/>
            <person name="Schuler G."/>
            <person name="Schultz J."/>
            <person name="Slater G."/>
            <person name="Smit A.F."/>
            <person name="Stupka E."/>
            <person name="Szustakowski J."/>
            <person name="Thierry-Mieg D."/>
            <person name="Thierry-Mieg J."/>
            <person name="Wagner L."/>
            <person name="Wallis J."/>
            <person name="Wheeler R."/>
            <person name="Williams A."/>
            <person name="Wolf Y.I."/>
            <person name="Wolfe K.H."/>
            <person name="Yang S.P."/>
            <person name="Yeh R.F."/>
            <person name="Collins F."/>
            <person name="Guyer M.S."/>
            <person name="Peterson J."/>
            <person name="Felsenfeld A."/>
            <person name="Wetterstrand K.A."/>
            <person name="Patrinos A."/>
            <person name="Morgan M.J."/>
            <person name="de Jong P."/>
            <person name="Catanese J.J."/>
            <person name="Osoegawa K."/>
            <person name="Shizuya H."/>
            <person name="Choi S."/>
            <person name="Chen Y.J."/>
        </authorList>
    </citation>
    <scope>NUCLEOTIDE SEQUENCE [LARGE SCALE GENOMIC DNA]</scope>
</reference>
<dbReference type="GO" id="GO:0005788">
    <property type="term" value="C:endoplasmic reticulum lumen"/>
    <property type="evidence" value="ECO:0007669"/>
    <property type="project" value="UniProtKB-ARBA"/>
</dbReference>
<dbReference type="PANTHER" id="PTHR37456:SF5">
    <property type="entry name" value="COLLAGEN TYPE XIII ALPHA 1 CHAIN"/>
    <property type="match status" value="1"/>
</dbReference>
<feature type="compositionally biased region" description="Pro residues" evidence="1">
    <location>
        <begin position="232"/>
        <end position="248"/>
    </location>
</feature>
<organism evidence="2 3">
    <name type="scientific">Homo sapiens</name>
    <name type="common">Human</name>
    <dbReference type="NCBI Taxonomy" id="9606"/>
    <lineage>
        <taxon>Eukaryota</taxon>
        <taxon>Metazoa</taxon>
        <taxon>Chordata</taxon>
        <taxon>Craniata</taxon>
        <taxon>Vertebrata</taxon>
        <taxon>Euteleostomi</taxon>
        <taxon>Mammalia</taxon>
        <taxon>Eutheria</taxon>
        <taxon>Euarchontoglires</taxon>
        <taxon>Primates</taxon>
        <taxon>Haplorrhini</taxon>
        <taxon>Catarrhini</taxon>
        <taxon>Hominidae</taxon>
        <taxon>Homo</taxon>
    </lineage>
</organism>